<dbReference type="InterPro" id="IPR011701">
    <property type="entry name" value="MFS"/>
</dbReference>
<comment type="subcellular location">
    <subcellularLocation>
        <location evidence="1">Cell membrane</location>
        <topology evidence="1">Multi-pass membrane protein</topology>
    </subcellularLocation>
</comment>
<keyword evidence="4 6" id="KW-1133">Transmembrane helix</keyword>
<keyword evidence="8" id="KW-1185">Reference proteome</keyword>
<reference evidence="8" key="1">
    <citation type="submission" date="2016-10" db="EMBL/GenBank/DDBJ databases">
        <authorList>
            <person name="Varghese N."/>
            <person name="Submissions S."/>
        </authorList>
    </citation>
    <scope>NUCLEOTIDE SEQUENCE [LARGE SCALE GENOMIC DNA]</scope>
    <source>
        <strain evidence="8">CGMCC 1.11012</strain>
    </source>
</reference>
<proteinExistence type="predicted"/>
<name>A0A1G8GR89_9BACL</name>
<sequence>MIPSAAGSGQTVPEASGQYPALYRNRTFLLLFSASTLSVLGNAFHALALSLWVLQETGSARMMSILTISNLLLCSLLGSVTGTLADRMNRRTLIMCSYLVQSIAVLAIAFTLTLISPSYILIICLTGIVTAAGQFQAPAFQASLLPVVGKDYIQQAAGWMTLSENISRTLGYALGGIFVAAVGGAWAVFVDGMTFMLACLLVAAAGSFAGNFPAADHSARSFKQDVAGGFRYIWGHAFARSITILLPVLTMFFLSCLMLTQVMAVQIWKATPFQFGLLESSIPLGYMLGSGMIILAGKRLKHRGIIVSASLMLLGPLYILLSVTSAMNTALPVILLIGFTFSFSTLLINIILRLEVPGELQGRMFGVLGSLMSVAPPLGLAVFSAGADVFGVSIVMGAAGVLLSLFGTSAVLMLKQIRRYK</sequence>
<evidence type="ECO:0000256" key="1">
    <source>
        <dbReference type="ARBA" id="ARBA00004651"/>
    </source>
</evidence>
<keyword evidence="5 6" id="KW-0472">Membrane</keyword>
<organism evidence="7 8">
    <name type="scientific">Paenibacillus typhae</name>
    <dbReference type="NCBI Taxonomy" id="1174501"/>
    <lineage>
        <taxon>Bacteria</taxon>
        <taxon>Bacillati</taxon>
        <taxon>Bacillota</taxon>
        <taxon>Bacilli</taxon>
        <taxon>Bacillales</taxon>
        <taxon>Paenibacillaceae</taxon>
        <taxon>Paenibacillus</taxon>
    </lineage>
</organism>
<dbReference type="InterPro" id="IPR036259">
    <property type="entry name" value="MFS_trans_sf"/>
</dbReference>
<evidence type="ECO:0000256" key="3">
    <source>
        <dbReference type="ARBA" id="ARBA00022692"/>
    </source>
</evidence>
<dbReference type="GO" id="GO:0005886">
    <property type="term" value="C:plasma membrane"/>
    <property type="evidence" value="ECO:0007669"/>
    <property type="project" value="UniProtKB-SubCell"/>
</dbReference>
<keyword evidence="3 6" id="KW-0812">Transmembrane</keyword>
<feature type="transmembrane region" description="Helical" evidence="6">
    <location>
        <begin position="170"/>
        <end position="189"/>
    </location>
</feature>
<feature type="transmembrane region" description="Helical" evidence="6">
    <location>
        <begin position="195"/>
        <end position="214"/>
    </location>
</feature>
<dbReference type="PANTHER" id="PTHR23513">
    <property type="entry name" value="INTEGRAL MEMBRANE EFFLUX PROTEIN-RELATED"/>
    <property type="match status" value="1"/>
</dbReference>
<dbReference type="Proteomes" id="UP000199050">
    <property type="component" value="Unassembled WGS sequence"/>
</dbReference>
<evidence type="ECO:0000256" key="5">
    <source>
        <dbReference type="ARBA" id="ARBA00023136"/>
    </source>
</evidence>
<evidence type="ECO:0000256" key="2">
    <source>
        <dbReference type="ARBA" id="ARBA00022475"/>
    </source>
</evidence>
<dbReference type="SUPFAM" id="SSF103473">
    <property type="entry name" value="MFS general substrate transporter"/>
    <property type="match status" value="1"/>
</dbReference>
<dbReference type="GO" id="GO:0022857">
    <property type="term" value="F:transmembrane transporter activity"/>
    <property type="evidence" value="ECO:0007669"/>
    <property type="project" value="InterPro"/>
</dbReference>
<dbReference type="Pfam" id="PF07690">
    <property type="entry name" value="MFS_1"/>
    <property type="match status" value="1"/>
</dbReference>
<accession>A0A1G8GR89</accession>
<feature type="transmembrane region" description="Helical" evidence="6">
    <location>
        <begin position="28"/>
        <end position="54"/>
    </location>
</feature>
<feature type="transmembrane region" description="Helical" evidence="6">
    <location>
        <begin position="60"/>
        <end position="80"/>
    </location>
</feature>
<dbReference type="OrthoDB" id="9775268at2"/>
<dbReference type="PANTHER" id="PTHR23513:SF6">
    <property type="entry name" value="MAJOR FACILITATOR SUPERFAMILY ASSOCIATED DOMAIN-CONTAINING PROTEIN"/>
    <property type="match status" value="1"/>
</dbReference>
<dbReference type="Gene3D" id="1.20.1250.20">
    <property type="entry name" value="MFS general substrate transporter like domains"/>
    <property type="match status" value="1"/>
</dbReference>
<evidence type="ECO:0000313" key="8">
    <source>
        <dbReference type="Proteomes" id="UP000199050"/>
    </source>
</evidence>
<feature type="transmembrane region" description="Helical" evidence="6">
    <location>
        <begin position="364"/>
        <end position="383"/>
    </location>
</feature>
<feature type="transmembrane region" description="Helical" evidence="6">
    <location>
        <begin position="330"/>
        <end position="352"/>
    </location>
</feature>
<dbReference type="InterPro" id="IPR022324">
    <property type="entry name" value="Bacilysin_exporter_BacE_put"/>
</dbReference>
<evidence type="ECO:0000313" key="7">
    <source>
        <dbReference type="EMBL" id="SDH96869.1"/>
    </source>
</evidence>
<gene>
    <name evidence="7" type="ORF">SAMN05216192_102172</name>
</gene>
<dbReference type="EMBL" id="FNDX01000002">
    <property type="protein sequence ID" value="SDH96869.1"/>
    <property type="molecule type" value="Genomic_DNA"/>
</dbReference>
<feature type="transmembrane region" description="Helical" evidence="6">
    <location>
        <begin position="389"/>
        <end position="414"/>
    </location>
</feature>
<feature type="transmembrane region" description="Helical" evidence="6">
    <location>
        <begin position="304"/>
        <end position="324"/>
    </location>
</feature>
<feature type="transmembrane region" description="Helical" evidence="6">
    <location>
        <begin position="280"/>
        <end position="297"/>
    </location>
</feature>
<evidence type="ECO:0000256" key="6">
    <source>
        <dbReference type="SAM" id="Phobius"/>
    </source>
</evidence>
<feature type="transmembrane region" description="Helical" evidence="6">
    <location>
        <begin position="244"/>
        <end position="268"/>
    </location>
</feature>
<dbReference type="RefSeq" id="WP_090711883.1">
    <property type="nucleotide sequence ID" value="NZ_CBCSKY010000003.1"/>
</dbReference>
<dbReference type="PRINTS" id="PR01988">
    <property type="entry name" value="EXPORTERBACE"/>
</dbReference>
<keyword evidence="2" id="KW-1003">Cell membrane</keyword>
<dbReference type="AlphaFoldDB" id="A0A1G8GR89"/>
<protein>
    <submittedName>
        <fullName evidence="7">Transmembrane secretion effector</fullName>
    </submittedName>
</protein>
<feature type="transmembrane region" description="Helical" evidence="6">
    <location>
        <begin position="92"/>
        <end position="112"/>
    </location>
</feature>
<dbReference type="CDD" id="cd06173">
    <property type="entry name" value="MFS_MefA_like"/>
    <property type="match status" value="1"/>
</dbReference>
<evidence type="ECO:0000256" key="4">
    <source>
        <dbReference type="ARBA" id="ARBA00022989"/>
    </source>
</evidence>
<dbReference type="STRING" id="1174501.SAMN05216192_102172"/>